<sequence>MAETNESDRVSTEPKLRLAVEILMTDDKYVKYVEQRNLFLRGIALIRQKKFFGSYQIAGIYGLPYEVFWVLITEIIKMIQARYVKALEDLRFPYLNLSTLAHGIPLFFFDETVRVAADTEKDNSKRYSEFQIRNPTQRPYVPKVGAPYTPEGFATNRHLKVVHDALHSAVGDVNVGHMEYPDVAAFGPIFFYIIAMLIVFVAIGNHVIQMFGLKRMIKQAELLIMFQEKKNWC</sequence>
<feature type="transmembrane region" description="Helical" evidence="1">
    <location>
        <begin position="189"/>
        <end position="208"/>
    </location>
</feature>
<evidence type="ECO:0000313" key="2">
    <source>
        <dbReference type="EMBL" id="POG65734.1"/>
    </source>
</evidence>
<protein>
    <submittedName>
        <fullName evidence="2">Uncharacterized protein</fullName>
    </submittedName>
</protein>
<name>A0A2P4PK17_RHIID</name>
<proteinExistence type="predicted"/>
<keyword evidence="1" id="KW-0812">Transmembrane</keyword>
<keyword evidence="3" id="KW-1185">Reference proteome</keyword>
<comment type="caution">
    <text evidence="2">The sequence shown here is derived from an EMBL/GenBank/DDBJ whole genome shotgun (WGS) entry which is preliminary data.</text>
</comment>
<dbReference type="Gene3D" id="1.10.1280.10">
    <property type="entry name" value="Di-copper center containing domain from catechol oxidase"/>
    <property type="match status" value="1"/>
</dbReference>
<dbReference type="Proteomes" id="UP000018888">
    <property type="component" value="Unassembled WGS sequence"/>
</dbReference>
<keyword evidence="1" id="KW-0472">Membrane</keyword>
<evidence type="ECO:0000313" key="3">
    <source>
        <dbReference type="Proteomes" id="UP000018888"/>
    </source>
</evidence>
<reference evidence="2 3" key="2">
    <citation type="journal article" date="2018" name="New Phytol.">
        <title>High intraspecific genome diversity in the model arbuscular mycorrhizal symbiont Rhizophagus irregularis.</title>
        <authorList>
            <person name="Chen E.C.H."/>
            <person name="Morin E."/>
            <person name="Beaudet D."/>
            <person name="Noel J."/>
            <person name="Yildirir G."/>
            <person name="Ndikumana S."/>
            <person name="Charron P."/>
            <person name="St-Onge C."/>
            <person name="Giorgi J."/>
            <person name="Kruger M."/>
            <person name="Marton T."/>
            <person name="Ropars J."/>
            <person name="Grigoriev I.V."/>
            <person name="Hainaut M."/>
            <person name="Henrissat B."/>
            <person name="Roux C."/>
            <person name="Martin F."/>
            <person name="Corradi N."/>
        </authorList>
    </citation>
    <scope>NUCLEOTIDE SEQUENCE [LARGE SCALE GENOMIC DNA]</scope>
    <source>
        <strain evidence="2 3">DAOM 197198</strain>
    </source>
</reference>
<dbReference type="InterPro" id="IPR008922">
    <property type="entry name" value="Di-copper_centre_dom_sf"/>
</dbReference>
<accession>A0A2P4PK17</accession>
<keyword evidence="1" id="KW-1133">Transmembrane helix</keyword>
<organism evidence="2 3">
    <name type="scientific">Rhizophagus irregularis (strain DAOM 181602 / DAOM 197198 / MUCL 43194)</name>
    <name type="common">Arbuscular mycorrhizal fungus</name>
    <name type="synonym">Glomus intraradices</name>
    <dbReference type="NCBI Taxonomy" id="747089"/>
    <lineage>
        <taxon>Eukaryota</taxon>
        <taxon>Fungi</taxon>
        <taxon>Fungi incertae sedis</taxon>
        <taxon>Mucoromycota</taxon>
        <taxon>Glomeromycotina</taxon>
        <taxon>Glomeromycetes</taxon>
        <taxon>Glomerales</taxon>
        <taxon>Glomeraceae</taxon>
        <taxon>Rhizophagus</taxon>
    </lineage>
</organism>
<evidence type="ECO:0000256" key="1">
    <source>
        <dbReference type="SAM" id="Phobius"/>
    </source>
</evidence>
<dbReference type="SUPFAM" id="SSF48056">
    <property type="entry name" value="Di-copper centre-containing domain"/>
    <property type="match status" value="1"/>
</dbReference>
<dbReference type="AlphaFoldDB" id="A0A2P4PK17"/>
<dbReference type="VEuPathDB" id="FungiDB:RhiirFUN_017643"/>
<reference evidence="2 3" key="1">
    <citation type="journal article" date="2013" name="Proc. Natl. Acad. Sci. U.S.A.">
        <title>Genome of an arbuscular mycorrhizal fungus provides insight into the oldest plant symbiosis.</title>
        <authorList>
            <person name="Tisserant E."/>
            <person name="Malbreil M."/>
            <person name="Kuo A."/>
            <person name="Kohler A."/>
            <person name="Symeonidi A."/>
            <person name="Balestrini R."/>
            <person name="Charron P."/>
            <person name="Duensing N."/>
            <person name="Frei Dit Frey N."/>
            <person name="Gianinazzi-Pearson V."/>
            <person name="Gilbert L.B."/>
            <person name="Handa Y."/>
            <person name="Herr J.R."/>
            <person name="Hijri M."/>
            <person name="Koul R."/>
            <person name="Kawaguchi M."/>
            <person name="Krajinski F."/>
            <person name="Lammers P.J."/>
            <person name="Masclaux F.G."/>
            <person name="Murat C."/>
            <person name="Morin E."/>
            <person name="Ndikumana S."/>
            <person name="Pagni M."/>
            <person name="Petitpierre D."/>
            <person name="Requena N."/>
            <person name="Rosikiewicz P."/>
            <person name="Riley R."/>
            <person name="Saito K."/>
            <person name="San Clemente H."/>
            <person name="Shapiro H."/>
            <person name="van Tuinen D."/>
            <person name="Becard G."/>
            <person name="Bonfante P."/>
            <person name="Paszkowski U."/>
            <person name="Shachar-Hill Y.Y."/>
            <person name="Tuskan G.A."/>
            <person name="Young P.W."/>
            <person name="Sanders I.R."/>
            <person name="Henrissat B."/>
            <person name="Rensing S.A."/>
            <person name="Grigoriev I.V."/>
            <person name="Corradi N."/>
            <person name="Roux C."/>
            <person name="Martin F."/>
        </authorList>
    </citation>
    <scope>NUCLEOTIDE SEQUENCE [LARGE SCALE GENOMIC DNA]</scope>
    <source>
        <strain evidence="2 3">DAOM 197198</strain>
    </source>
</reference>
<dbReference type="EMBL" id="AUPC02000207">
    <property type="protein sequence ID" value="POG65734.1"/>
    <property type="molecule type" value="Genomic_DNA"/>
</dbReference>
<gene>
    <name evidence="2" type="ORF">GLOIN_2v1781382</name>
</gene>